<organism evidence="3 4">
    <name type="scientific">Entamoeba invadens IP1</name>
    <dbReference type="NCBI Taxonomy" id="370355"/>
    <lineage>
        <taxon>Eukaryota</taxon>
        <taxon>Amoebozoa</taxon>
        <taxon>Evosea</taxon>
        <taxon>Archamoebae</taxon>
        <taxon>Mastigamoebida</taxon>
        <taxon>Entamoebidae</taxon>
        <taxon>Entamoeba</taxon>
    </lineage>
</organism>
<feature type="transmembrane region" description="Helical" evidence="2">
    <location>
        <begin position="133"/>
        <end position="156"/>
    </location>
</feature>
<dbReference type="OMA" id="INTQTTH"/>
<protein>
    <submittedName>
        <fullName evidence="3">Uncharacterized protein</fullName>
    </submittedName>
</protein>
<dbReference type="KEGG" id="eiv:EIN_031870"/>
<dbReference type="AlphaFoldDB" id="A0A0A1U433"/>
<keyword evidence="2" id="KW-1133">Transmembrane helix</keyword>
<dbReference type="Proteomes" id="UP000014680">
    <property type="component" value="Unassembled WGS sequence"/>
</dbReference>
<keyword evidence="2" id="KW-0472">Membrane</keyword>
<reference evidence="3 4" key="1">
    <citation type="submission" date="2012-10" db="EMBL/GenBank/DDBJ databases">
        <authorList>
            <person name="Zafar N."/>
            <person name="Inman J."/>
            <person name="Hall N."/>
            <person name="Lorenzi H."/>
            <person name="Caler E."/>
        </authorList>
    </citation>
    <scope>NUCLEOTIDE SEQUENCE [LARGE SCALE GENOMIC DNA]</scope>
    <source>
        <strain evidence="3 4">IP1</strain>
    </source>
</reference>
<evidence type="ECO:0000313" key="4">
    <source>
        <dbReference type="Proteomes" id="UP000014680"/>
    </source>
</evidence>
<evidence type="ECO:0000256" key="1">
    <source>
        <dbReference type="SAM" id="Coils"/>
    </source>
</evidence>
<name>A0A0A1U433_ENTIV</name>
<accession>A0A0A1U433</accession>
<sequence>MAVQIIPPLISAIGKIGAVLVASGLGKFVADAWSKKSTKSTQTEYTREEIEALKRENEELRTELQTQKWRAFFKSLKGKPDAEVIGQMVREQTDGLRKELYEYKSFTSQRIDSLVQQINTQTTHYKTKGSNTLFWMSIVAIVVCLIMTTIAVVTLFKMNVK</sequence>
<dbReference type="VEuPathDB" id="AmoebaDB:EIN_031870"/>
<dbReference type="EMBL" id="KB206969">
    <property type="protein sequence ID" value="ELP86446.1"/>
    <property type="molecule type" value="Genomic_DNA"/>
</dbReference>
<dbReference type="RefSeq" id="XP_004185792.1">
    <property type="nucleotide sequence ID" value="XM_004185744.1"/>
</dbReference>
<feature type="coiled-coil region" evidence="1">
    <location>
        <begin position="43"/>
        <end position="70"/>
    </location>
</feature>
<keyword evidence="1" id="KW-0175">Coiled coil</keyword>
<dbReference type="OrthoDB" id="10477625at2759"/>
<evidence type="ECO:0000313" key="3">
    <source>
        <dbReference type="EMBL" id="ELP86446.1"/>
    </source>
</evidence>
<gene>
    <name evidence="3" type="ORF">EIN_031870</name>
</gene>
<evidence type="ECO:0000256" key="2">
    <source>
        <dbReference type="SAM" id="Phobius"/>
    </source>
</evidence>
<dbReference type="GeneID" id="14885402"/>
<proteinExistence type="predicted"/>
<keyword evidence="4" id="KW-1185">Reference proteome</keyword>
<keyword evidence="2" id="KW-0812">Transmembrane</keyword>